<feature type="region of interest" description="Disordered" evidence="1">
    <location>
        <begin position="299"/>
        <end position="372"/>
    </location>
</feature>
<feature type="compositionally biased region" description="Polar residues" evidence="1">
    <location>
        <begin position="434"/>
        <end position="454"/>
    </location>
</feature>
<feature type="compositionally biased region" description="Basic and acidic residues" evidence="1">
    <location>
        <begin position="1"/>
        <end position="61"/>
    </location>
</feature>
<dbReference type="VEuPathDB" id="ToxoDB:CSUI_002754"/>
<evidence type="ECO:0000313" key="2">
    <source>
        <dbReference type="EMBL" id="PHJ23415.1"/>
    </source>
</evidence>
<accession>A0A2C6L7L7</accession>
<proteinExistence type="predicted"/>
<comment type="caution">
    <text evidence="2">The sequence shown here is derived from an EMBL/GenBank/DDBJ whole genome shotgun (WGS) entry which is preliminary data.</text>
</comment>
<evidence type="ECO:0000313" key="3">
    <source>
        <dbReference type="Proteomes" id="UP000221165"/>
    </source>
</evidence>
<feature type="compositionally biased region" description="Basic and acidic residues" evidence="1">
    <location>
        <begin position="329"/>
        <end position="365"/>
    </location>
</feature>
<dbReference type="GO" id="GO:0008233">
    <property type="term" value="F:peptidase activity"/>
    <property type="evidence" value="ECO:0007669"/>
    <property type="project" value="UniProtKB-KW"/>
</dbReference>
<dbReference type="GeneID" id="94426164"/>
<keyword evidence="2" id="KW-0378">Hydrolase</keyword>
<sequence length="535" mass="59878">MSDEGLKDTDDQQVKRGQEREEESLRGRQGEAGETRQKGLRRDANREFEIWRKNEQSRTQKEGVVYTPGGDYSSSQIPYIWLTPEEREALFFKIFGEKRKRSGDKDSILEEIKPLVVSINHLHGHVLSAWMNEENEILSQDAPFTPSSLSPSYSPSFHTASRSSSSPSFSSHPIPSQLSSFPSLSSCIAPPPQSSSREALSNFSFLSLYDFSYEPTQANRRTSLPVYQESFGTSHSSSCEREMEPRKLPFIVSLLVSGGHTFTSIIRPCQDVPHVHLIPKTFTLHFPLWGPWRHTKEMEELSGGERDERKESEKQGTEADGSTGGGDDQNGKEQTKGEEKDKQEIAEKTDLKKERIRGLRDEDHIGTGGKTASAKNSIDVEVWGSWTEKEEVYECRQGHSCVNGLQCTYTGQTEDDAAGEAIDKSMRTLLSMATPSHPLSQPTSLSFPASVTSTQREEGDQEGDGRVHAESKGRKKEEQDERRHLQGMNTSKTEEEEFGSCPGGALMEELGSKGDPTFLSLPKMLVYKPKSLNFR</sequence>
<keyword evidence="3" id="KW-1185">Reference proteome</keyword>
<dbReference type="RefSeq" id="XP_067925091.1">
    <property type="nucleotide sequence ID" value="XM_068062953.1"/>
</dbReference>
<dbReference type="GO" id="GO:0006508">
    <property type="term" value="P:proteolysis"/>
    <property type="evidence" value="ECO:0007669"/>
    <property type="project" value="UniProtKB-KW"/>
</dbReference>
<name>A0A2C6L7L7_9APIC</name>
<feature type="region of interest" description="Disordered" evidence="1">
    <location>
        <begin position="1"/>
        <end position="69"/>
    </location>
</feature>
<dbReference type="Proteomes" id="UP000221165">
    <property type="component" value="Unassembled WGS sequence"/>
</dbReference>
<feature type="compositionally biased region" description="Basic and acidic residues" evidence="1">
    <location>
        <begin position="455"/>
        <end position="484"/>
    </location>
</feature>
<gene>
    <name evidence="2" type="ORF">CSUI_002754</name>
</gene>
<dbReference type="OrthoDB" id="10259622at2759"/>
<feature type="compositionally biased region" description="Basic and acidic residues" evidence="1">
    <location>
        <begin position="299"/>
        <end position="317"/>
    </location>
</feature>
<organism evidence="2 3">
    <name type="scientific">Cystoisospora suis</name>
    <dbReference type="NCBI Taxonomy" id="483139"/>
    <lineage>
        <taxon>Eukaryota</taxon>
        <taxon>Sar</taxon>
        <taxon>Alveolata</taxon>
        <taxon>Apicomplexa</taxon>
        <taxon>Conoidasida</taxon>
        <taxon>Coccidia</taxon>
        <taxon>Eucoccidiorida</taxon>
        <taxon>Eimeriorina</taxon>
        <taxon>Sarcocystidae</taxon>
        <taxon>Cystoisospora</taxon>
    </lineage>
</organism>
<evidence type="ECO:0000256" key="1">
    <source>
        <dbReference type="SAM" id="MobiDB-lite"/>
    </source>
</evidence>
<dbReference type="AlphaFoldDB" id="A0A2C6L7L7"/>
<feature type="region of interest" description="Disordered" evidence="1">
    <location>
        <begin position="434"/>
        <end position="509"/>
    </location>
</feature>
<keyword evidence="2" id="KW-0645">Protease</keyword>
<dbReference type="EMBL" id="MIGC01001147">
    <property type="protein sequence ID" value="PHJ23415.1"/>
    <property type="molecule type" value="Genomic_DNA"/>
</dbReference>
<protein>
    <submittedName>
        <fullName evidence="2">Glycoprotease family protein</fullName>
    </submittedName>
</protein>
<reference evidence="2 3" key="1">
    <citation type="journal article" date="2017" name="Int. J. Parasitol.">
        <title>The genome of the protozoan parasite Cystoisospora suis and a reverse vaccinology approach to identify vaccine candidates.</title>
        <authorList>
            <person name="Palmieri N."/>
            <person name="Shrestha A."/>
            <person name="Ruttkowski B."/>
            <person name="Beck T."/>
            <person name="Vogl C."/>
            <person name="Tomley F."/>
            <person name="Blake D.P."/>
            <person name="Joachim A."/>
        </authorList>
    </citation>
    <scope>NUCLEOTIDE SEQUENCE [LARGE SCALE GENOMIC DNA]</scope>
    <source>
        <strain evidence="2 3">Wien I</strain>
    </source>
</reference>